<dbReference type="SUPFAM" id="SSF53067">
    <property type="entry name" value="Actin-like ATPase domain"/>
    <property type="match status" value="2"/>
</dbReference>
<comment type="caution">
    <text evidence="4">The sequence shown here is derived from an EMBL/GenBank/DDBJ whole genome shotgun (WGS) entry which is preliminary data.</text>
</comment>
<gene>
    <name evidence="4" type="ORF">PR048_022302</name>
</gene>
<evidence type="ECO:0000313" key="4">
    <source>
        <dbReference type="EMBL" id="KAJ8877843.1"/>
    </source>
</evidence>
<dbReference type="PRINTS" id="PR00301">
    <property type="entry name" value="HEATSHOCK70"/>
</dbReference>
<sequence>MPSLIMSSVFGIHVGNTSACLALAKDGKIEVIANDSGDRVTPAVVTFSESETVVGLAAKTTLSRNLSSSVIHNKQFLNASLSDEEFKDKDSCVRYEIKRGDKTCYVSPEDVAISIFKKLYGIASSAVRAENDLRAVLCVPLHFSQASRQVVMRAAEEAGFDVLQVMSEPSAAVLASGVGLLDPEQESMCLVYRVGGTSLDVSVVQVNSGMYTALGTLHKPRLGGDNFTKLLADYLAAEFMHKWKLDPHDSRRSMTKLMSAAETCKHVLSTMSTAHCFVESLCEGVDFSYNITRARFDNLIAASIQEYIHPVRRVLEKAAVETGVINKLILCGGSMKIPKLQQMLGDLFPVATKLCGFAPDEVIALGAAKHGTYLSCSFDPDCEHLSMEVPAVSKPVYVKVADGEELKCVIPALTPVPVRRIHTHEVQPTESEVTVELLEKECRDSEAGRFLTKVTLANVKGATQVVVEVSINSMGGLHLVVTEPKSQVKASAKLEAPGA</sequence>
<dbReference type="Gene3D" id="3.90.640.10">
    <property type="entry name" value="Actin, Chain A, domain 4"/>
    <property type="match status" value="1"/>
</dbReference>
<keyword evidence="5" id="KW-1185">Reference proteome</keyword>
<reference evidence="4 5" key="1">
    <citation type="submission" date="2023-02" db="EMBL/GenBank/DDBJ databases">
        <title>LHISI_Scaffold_Assembly.</title>
        <authorList>
            <person name="Stuart O.P."/>
            <person name="Cleave R."/>
            <person name="Magrath M.J.L."/>
            <person name="Mikheyev A.S."/>
        </authorList>
    </citation>
    <scope>NUCLEOTIDE SEQUENCE [LARGE SCALE GENOMIC DNA]</scope>
    <source>
        <strain evidence="4">Daus_M_001</strain>
        <tissue evidence="4">Leg muscle</tissue>
    </source>
</reference>
<name>A0ABQ9H0M7_9NEOP</name>
<keyword evidence="2" id="KW-0547">Nucleotide-binding</keyword>
<dbReference type="Gene3D" id="3.30.30.30">
    <property type="match status" value="1"/>
</dbReference>
<comment type="similarity">
    <text evidence="1">Belongs to the heat shock protein 70 family.</text>
</comment>
<dbReference type="EMBL" id="JARBHB010000008">
    <property type="protein sequence ID" value="KAJ8877843.1"/>
    <property type="molecule type" value="Genomic_DNA"/>
</dbReference>
<evidence type="ECO:0000256" key="1">
    <source>
        <dbReference type="ARBA" id="ARBA00007381"/>
    </source>
</evidence>
<dbReference type="PANTHER" id="PTHR45639:SF32">
    <property type="entry name" value="HEAT SHOCK PROTEIN PDR13"/>
    <property type="match status" value="1"/>
</dbReference>
<proteinExistence type="inferred from homology"/>
<evidence type="ECO:0000313" key="5">
    <source>
        <dbReference type="Proteomes" id="UP001159363"/>
    </source>
</evidence>
<dbReference type="Proteomes" id="UP001159363">
    <property type="component" value="Chromosome 7"/>
</dbReference>
<organism evidence="4 5">
    <name type="scientific">Dryococelus australis</name>
    <dbReference type="NCBI Taxonomy" id="614101"/>
    <lineage>
        <taxon>Eukaryota</taxon>
        <taxon>Metazoa</taxon>
        <taxon>Ecdysozoa</taxon>
        <taxon>Arthropoda</taxon>
        <taxon>Hexapoda</taxon>
        <taxon>Insecta</taxon>
        <taxon>Pterygota</taxon>
        <taxon>Neoptera</taxon>
        <taxon>Polyneoptera</taxon>
        <taxon>Phasmatodea</taxon>
        <taxon>Verophasmatodea</taxon>
        <taxon>Anareolatae</taxon>
        <taxon>Phasmatidae</taxon>
        <taxon>Eurycanthinae</taxon>
        <taxon>Dryococelus</taxon>
    </lineage>
</organism>
<evidence type="ECO:0008006" key="6">
    <source>
        <dbReference type="Google" id="ProtNLM"/>
    </source>
</evidence>
<dbReference type="PANTHER" id="PTHR45639">
    <property type="entry name" value="HSC70CB, ISOFORM G-RELATED"/>
    <property type="match status" value="1"/>
</dbReference>
<protein>
    <recommendedName>
        <fullName evidence="6">Heat shock 70 kDa protein 14</fullName>
    </recommendedName>
</protein>
<dbReference type="Gene3D" id="3.30.420.40">
    <property type="match status" value="2"/>
</dbReference>
<dbReference type="InterPro" id="IPR013126">
    <property type="entry name" value="Hsp_70_fam"/>
</dbReference>
<evidence type="ECO:0000256" key="3">
    <source>
        <dbReference type="ARBA" id="ARBA00022840"/>
    </source>
</evidence>
<dbReference type="Gene3D" id="2.60.34.10">
    <property type="entry name" value="Substrate Binding Domain Of DNAk, Chain A, domain 1"/>
    <property type="match status" value="1"/>
</dbReference>
<dbReference type="SUPFAM" id="SSF100920">
    <property type="entry name" value="Heat shock protein 70kD (HSP70), peptide-binding domain"/>
    <property type="match status" value="1"/>
</dbReference>
<evidence type="ECO:0000256" key="2">
    <source>
        <dbReference type="ARBA" id="ARBA00022741"/>
    </source>
</evidence>
<dbReference type="InterPro" id="IPR029047">
    <property type="entry name" value="HSP70_peptide-bd_sf"/>
</dbReference>
<accession>A0ABQ9H0M7</accession>
<dbReference type="InterPro" id="IPR043129">
    <property type="entry name" value="ATPase_NBD"/>
</dbReference>
<dbReference type="Pfam" id="PF00012">
    <property type="entry name" value="HSP70"/>
    <property type="match status" value="1"/>
</dbReference>
<keyword evidence="3" id="KW-0067">ATP-binding</keyword>